<dbReference type="EMBL" id="LGHE01000184">
    <property type="protein sequence ID" value="KUL00273.1"/>
    <property type="molecule type" value="Genomic_DNA"/>
</dbReference>
<proteinExistence type="predicted"/>
<name>A0A117LQA6_9EURY</name>
<feature type="compositionally biased region" description="Basic and acidic residues" evidence="1">
    <location>
        <begin position="25"/>
        <end position="40"/>
    </location>
</feature>
<dbReference type="EMBL" id="LGGD01000121">
    <property type="protein sequence ID" value="KUK61542.1"/>
    <property type="molecule type" value="Genomic_DNA"/>
</dbReference>
<accession>A0A117LQA6</accession>
<sequence length="50" mass="5830">MVPPQRRDIIEIQSWFETLSSIDVKPRNTRGSEDGEESHRASCRMSRKVL</sequence>
<dbReference type="PATRIC" id="fig|2198.3.peg.1440"/>
<dbReference type="Proteomes" id="UP000054323">
    <property type="component" value="Unassembled WGS sequence"/>
</dbReference>
<evidence type="ECO:0000313" key="5">
    <source>
        <dbReference type="Proteomes" id="UP000054598"/>
    </source>
</evidence>
<comment type="caution">
    <text evidence="2">The sequence shown here is derived from an EMBL/GenBank/DDBJ whole genome shotgun (WGS) entry which is preliminary data.</text>
</comment>
<feature type="compositionally biased region" description="Basic residues" evidence="1">
    <location>
        <begin position="41"/>
        <end position="50"/>
    </location>
</feature>
<dbReference type="AlphaFoldDB" id="A0A117LQA6"/>
<reference evidence="4 5" key="2">
    <citation type="journal article" date="2015" name="MBio">
        <title>Genome-Resolved Metagenomic Analysis Reveals Roles for Candidate Phyla and Other Microbial Community Members in Biogeochemical Transformations in Oil Reservoirs.</title>
        <authorList>
            <person name="Hu P."/>
            <person name="Tom L."/>
            <person name="Singh A."/>
            <person name="Thomas B.C."/>
            <person name="Baker B.J."/>
            <person name="Piceno Y.M."/>
            <person name="Andersen G.L."/>
            <person name="Banfield J.F."/>
        </authorList>
    </citation>
    <scope>NUCLEOTIDE SEQUENCE [LARGE SCALE GENOMIC DNA]</scope>
</reference>
<evidence type="ECO:0000313" key="2">
    <source>
        <dbReference type="EMBL" id="KUK61542.1"/>
    </source>
</evidence>
<evidence type="ECO:0000313" key="4">
    <source>
        <dbReference type="Proteomes" id="UP000054323"/>
    </source>
</evidence>
<dbReference type="Proteomes" id="UP000054598">
    <property type="component" value="Unassembled WGS sequence"/>
</dbReference>
<protein>
    <submittedName>
        <fullName evidence="2">Uncharacterized protein</fullName>
    </submittedName>
</protein>
<evidence type="ECO:0000313" key="3">
    <source>
        <dbReference type="EMBL" id="KUL00273.1"/>
    </source>
</evidence>
<evidence type="ECO:0000256" key="1">
    <source>
        <dbReference type="SAM" id="MobiDB-lite"/>
    </source>
</evidence>
<gene>
    <name evidence="2" type="ORF">XD82_1060</name>
    <name evidence="3" type="ORF">XE10_1488</name>
</gene>
<organism evidence="2 4">
    <name type="scientific">Methanoculleus marisnigri</name>
    <dbReference type="NCBI Taxonomy" id="2198"/>
    <lineage>
        <taxon>Archaea</taxon>
        <taxon>Methanobacteriati</taxon>
        <taxon>Methanobacteriota</taxon>
        <taxon>Stenosarchaea group</taxon>
        <taxon>Methanomicrobia</taxon>
        <taxon>Methanomicrobiales</taxon>
        <taxon>Methanomicrobiaceae</taxon>
        <taxon>Methanoculleus</taxon>
    </lineage>
</organism>
<feature type="region of interest" description="Disordered" evidence="1">
    <location>
        <begin position="25"/>
        <end position="50"/>
    </location>
</feature>
<reference evidence="2" key="1">
    <citation type="journal article" date="2015" name="MBio">
        <title>Genome-resolved metagenomic analysis reveals roles for candidate phyla and other microbial community members in biogeochemical transformations in oil reservoirs.</title>
        <authorList>
            <person name="Hu P."/>
            <person name="Tom L."/>
            <person name="Singh A."/>
            <person name="Thomas B.C."/>
            <person name="Baker B.J."/>
            <person name="Piceno Y.M."/>
            <person name="Andersen G.L."/>
            <person name="Banfield J.F."/>
        </authorList>
    </citation>
    <scope>NUCLEOTIDE SEQUENCE [LARGE SCALE GENOMIC DNA]</scope>
    <source>
        <strain evidence="2">62_101</strain>
        <strain evidence="3">63_41</strain>
    </source>
</reference>